<keyword evidence="3" id="KW-1185">Reference proteome</keyword>
<evidence type="ECO:0000256" key="1">
    <source>
        <dbReference type="SAM" id="Phobius"/>
    </source>
</evidence>
<protein>
    <submittedName>
        <fullName evidence="2">Uncharacterized protein</fullName>
    </submittedName>
</protein>
<dbReference type="Proteomes" id="UP000193920">
    <property type="component" value="Unassembled WGS sequence"/>
</dbReference>
<dbReference type="EMBL" id="MCOG01000166">
    <property type="protein sequence ID" value="ORY32037.1"/>
    <property type="molecule type" value="Genomic_DNA"/>
</dbReference>
<accession>A0A1Y2BC31</accession>
<gene>
    <name evidence="2" type="ORF">LY90DRAFT_705249</name>
</gene>
<proteinExistence type="predicted"/>
<name>A0A1Y2BC31_9FUNG</name>
<evidence type="ECO:0000313" key="2">
    <source>
        <dbReference type="EMBL" id="ORY32037.1"/>
    </source>
</evidence>
<keyword evidence="1" id="KW-1133">Transmembrane helix</keyword>
<evidence type="ECO:0000313" key="3">
    <source>
        <dbReference type="Proteomes" id="UP000193920"/>
    </source>
</evidence>
<dbReference type="AlphaFoldDB" id="A0A1Y2BC31"/>
<feature type="transmembrane region" description="Helical" evidence="1">
    <location>
        <begin position="92"/>
        <end position="118"/>
    </location>
</feature>
<keyword evidence="1" id="KW-0472">Membrane</keyword>
<feature type="transmembrane region" description="Helical" evidence="1">
    <location>
        <begin position="65"/>
        <end position="86"/>
    </location>
</feature>
<sequence>MKSENIDISLSDFINSCEKGKILVKDINEIGIAYYEKKKIIVFDNNIQNKFKDEYYNKCLKRKKYLKYLTIGTVGVFVATTVFFTAPFSVPAGVGSVIGVGAGAGSSLGVGAVVAGTASSTGSGLLTSLGLGAVASTTTGLIIGLNDNKSIRIDYKDATIKNLNNENNLSMQNGTVNNTDVSNDIVNENNLTMQNGIVNNTDLSNDIVNSIISILQSMFDHNSVSFEDLTEHYSIYIDNNNLLFVLKTDEKDLIQNFKNTKQEN</sequence>
<keyword evidence="1" id="KW-0812">Transmembrane</keyword>
<reference evidence="2 3" key="1">
    <citation type="submission" date="2016-08" db="EMBL/GenBank/DDBJ databases">
        <title>A Parts List for Fungal Cellulosomes Revealed by Comparative Genomics.</title>
        <authorList>
            <consortium name="DOE Joint Genome Institute"/>
            <person name="Haitjema C.H."/>
            <person name="Gilmore S.P."/>
            <person name="Henske J.K."/>
            <person name="Solomon K.V."/>
            <person name="De Groot R."/>
            <person name="Kuo A."/>
            <person name="Mondo S.J."/>
            <person name="Salamov A.A."/>
            <person name="Labutti K."/>
            <person name="Zhao Z."/>
            <person name="Chiniquy J."/>
            <person name="Barry K."/>
            <person name="Brewer H.M."/>
            <person name="Purvine S.O."/>
            <person name="Wright A.T."/>
            <person name="Boxma B."/>
            <person name="Van Alen T."/>
            <person name="Hackstein J.H."/>
            <person name="Baker S.E."/>
            <person name="Grigoriev I.V."/>
            <person name="O'Malley M.A."/>
        </authorList>
    </citation>
    <scope>NUCLEOTIDE SEQUENCE [LARGE SCALE GENOMIC DNA]</scope>
    <source>
        <strain evidence="2 3">G1</strain>
    </source>
</reference>
<comment type="caution">
    <text evidence="2">The sequence shown here is derived from an EMBL/GenBank/DDBJ whole genome shotgun (WGS) entry which is preliminary data.</text>
</comment>
<feature type="transmembrane region" description="Helical" evidence="1">
    <location>
        <begin position="125"/>
        <end position="145"/>
    </location>
</feature>
<organism evidence="2 3">
    <name type="scientific">Neocallimastix californiae</name>
    <dbReference type="NCBI Taxonomy" id="1754190"/>
    <lineage>
        <taxon>Eukaryota</taxon>
        <taxon>Fungi</taxon>
        <taxon>Fungi incertae sedis</taxon>
        <taxon>Chytridiomycota</taxon>
        <taxon>Chytridiomycota incertae sedis</taxon>
        <taxon>Neocallimastigomycetes</taxon>
        <taxon>Neocallimastigales</taxon>
        <taxon>Neocallimastigaceae</taxon>
        <taxon>Neocallimastix</taxon>
    </lineage>
</organism>